<reference evidence="2 3" key="1">
    <citation type="submission" date="2018-08" db="EMBL/GenBank/DDBJ databases">
        <title>Genomic Encyclopedia of Archaeal and Bacterial Type Strains, Phase II (KMG-II): from individual species to whole genera.</title>
        <authorList>
            <person name="Goeker M."/>
        </authorList>
    </citation>
    <scope>NUCLEOTIDE SEQUENCE [LARGE SCALE GENOMIC DNA]</scope>
    <source>
        <strain evidence="2 3">DSM 2261</strain>
    </source>
</reference>
<evidence type="ECO:0000313" key="3">
    <source>
        <dbReference type="Proteomes" id="UP000256345"/>
    </source>
</evidence>
<gene>
    <name evidence="2" type="ORF">ATI61_104474</name>
</gene>
<name>A0ABX9K517_9BACT</name>
<keyword evidence="3" id="KW-1185">Reference proteome</keyword>
<evidence type="ECO:0000313" key="2">
    <source>
        <dbReference type="EMBL" id="REG33184.1"/>
    </source>
</evidence>
<proteinExistence type="predicted"/>
<comment type="caution">
    <text evidence="2">The sequence shown here is derived from an EMBL/GenBank/DDBJ whole genome shotgun (WGS) entry which is preliminary data.</text>
</comment>
<evidence type="ECO:0000256" key="1">
    <source>
        <dbReference type="SAM" id="MobiDB-lite"/>
    </source>
</evidence>
<dbReference type="RefSeq" id="WP_047855013.1">
    <property type="nucleotide sequence ID" value="NZ_CP011509.1"/>
</dbReference>
<dbReference type="EMBL" id="QUMU01000004">
    <property type="protein sequence ID" value="REG33184.1"/>
    <property type="molecule type" value="Genomic_DNA"/>
</dbReference>
<sequence length="215" mass="23121">MANWMGWALLGGCVLCWAGCRKPEPTTEVTKVAVAAEAPPEPAPVQTLDVVELPELATPDTEAGQTEPPGERLASEGDTETPPPRVLETDSESWERPGSQPARPDLPDEDRIGFLEAAEAARAGNVNISATEPAEEITIATGTVDGRVKRLRPGTIEVSDDEGNVYELRIDGRSRGLRRGRHIPLRTITEGTPVRASFDLVGGGESLARDIQLRR</sequence>
<protein>
    <recommendedName>
        <fullName evidence="4">Lipoprotein</fullName>
    </recommendedName>
</protein>
<evidence type="ECO:0008006" key="4">
    <source>
        <dbReference type="Google" id="ProtNLM"/>
    </source>
</evidence>
<organism evidence="2 3">
    <name type="scientific">Archangium gephyra</name>
    <dbReference type="NCBI Taxonomy" id="48"/>
    <lineage>
        <taxon>Bacteria</taxon>
        <taxon>Pseudomonadati</taxon>
        <taxon>Myxococcota</taxon>
        <taxon>Myxococcia</taxon>
        <taxon>Myxococcales</taxon>
        <taxon>Cystobacterineae</taxon>
        <taxon>Archangiaceae</taxon>
        <taxon>Archangium</taxon>
    </lineage>
</organism>
<dbReference type="Proteomes" id="UP000256345">
    <property type="component" value="Unassembled WGS sequence"/>
</dbReference>
<feature type="region of interest" description="Disordered" evidence="1">
    <location>
        <begin position="53"/>
        <end position="108"/>
    </location>
</feature>
<accession>A0ABX9K517</accession>